<feature type="domain" description="HTH lysR-type" evidence="5">
    <location>
        <begin position="2"/>
        <end position="59"/>
    </location>
</feature>
<dbReference type="InterPro" id="IPR005119">
    <property type="entry name" value="LysR_subst-bd"/>
</dbReference>
<evidence type="ECO:0000313" key="6">
    <source>
        <dbReference type="EMBL" id="MBB3048243.1"/>
    </source>
</evidence>
<dbReference type="Proteomes" id="UP000537130">
    <property type="component" value="Unassembled WGS sequence"/>
</dbReference>
<evidence type="ECO:0000256" key="1">
    <source>
        <dbReference type="ARBA" id="ARBA00009437"/>
    </source>
</evidence>
<evidence type="ECO:0000259" key="5">
    <source>
        <dbReference type="PROSITE" id="PS50931"/>
    </source>
</evidence>
<reference evidence="6 7" key="1">
    <citation type="submission" date="2020-08" db="EMBL/GenBank/DDBJ databases">
        <title>Genomic Encyclopedia of Type Strains, Phase III (KMG-III): the genomes of soil and plant-associated and newly described type strains.</title>
        <authorList>
            <person name="Whitman W."/>
        </authorList>
    </citation>
    <scope>NUCLEOTIDE SEQUENCE [LARGE SCALE GENOMIC DNA]</scope>
    <source>
        <strain evidence="6 7">CECT 8654</strain>
    </source>
</reference>
<dbReference type="Gene3D" id="1.10.10.10">
    <property type="entry name" value="Winged helix-like DNA-binding domain superfamily/Winged helix DNA-binding domain"/>
    <property type="match status" value="1"/>
</dbReference>
<dbReference type="GO" id="GO:0043565">
    <property type="term" value="F:sequence-specific DNA binding"/>
    <property type="evidence" value="ECO:0007669"/>
    <property type="project" value="TreeGrafter"/>
</dbReference>
<name>A0A7W4Z6G5_9GAMM</name>
<gene>
    <name evidence="6" type="ORF">FHR99_002517</name>
</gene>
<dbReference type="Gene3D" id="3.40.190.290">
    <property type="match status" value="1"/>
</dbReference>
<dbReference type="PANTHER" id="PTHR30537">
    <property type="entry name" value="HTH-TYPE TRANSCRIPTIONAL REGULATOR"/>
    <property type="match status" value="1"/>
</dbReference>
<proteinExistence type="inferred from homology"/>
<dbReference type="EMBL" id="JACHWY010000003">
    <property type="protein sequence ID" value="MBB3048243.1"/>
    <property type="molecule type" value="Genomic_DNA"/>
</dbReference>
<accession>A0A7W4Z6G5</accession>
<organism evidence="6 7">
    <name type="scientific">Litorivivens lipolytica</name>
    <dbReference type="NCBI Taxonomy" id="1524264"/>
    <lineage>
        <taxon>Bacteria</taxon>
        <taxon>Pseudomonadati</taxon>
        <taxon>Pseudomonadota</taxon>
        <taxon>Gammaproteobacteria</taxon>
        <taxon>Litorivivens</taxon>
    </lineage>
</organism>
<dbReference type="InterPro" id="IPR036390">
    <property type="entry name" value="WH_DNA-bd_sf"/>
</dbReference>
<protein>
    <submittedName>
        <fullName evidence="6">DNA-binding transcriptional LysR family regulator</fullName>
    </submittedName>
</protein>
<comment type="similarity">
    <text evidence="1">Belongs to the LysR transcriptional regulatory family.</text>
</comment>
<dbReference type="InterPro" id="IPR058163">
    <property type="entry name" value="LysR-type_TF_proteobact-type"/>
</dbReference>
<dbReference type="Pfam" id="PF03466">
    <property type="entry name" value="LysR_substrate"/>
    <property type="match status" value="1"/>
</dbReference>
<evidence type="ECO:0000256" key="4">
    <source>
        <dbReference type="ARBA" id="ARBA00023163"/>
    </source>
</evidence>
<evidence type="ECO:0000256" key="3">
    <source>
        <dbReference type="ARBA" id="ARBA00023125"/>
    </source>
</evidence>
<dbReference type="AlphaFoldDB" id="A0A7W4Z6G5"/>
<dbReference type="SUPFAM" id="SSF46785">
    <property type="entry name" value="Winged helix' DNA-binding domain"/>
    <property type="match status" value="1"/>
</dbReference>
<dbReference type="FunFam" id="1.10.10.10:FF:000001">
    <property type="entry name" value="LysR family transcriptional regulator"/>
    <property type="match status" value="1"/>
</dbReference>
<dbReference type="Pfam" id="PF00126">
    <property type="entry name" value="HTH_1"/>
    <property type="match status" value="1"/>
</dbReference>
<evidence type="ECO:0000313" key="7">
    <source>
        <dbReference type="Proteomes" id="UP000537130"/>
    </source>
</evidence>
<evidence type="ECO:0000256" key="2">
    <source>
        <dbReference type="ARBA" id="ARBA00023015"/>
    </source>
</evidence>
<dbReference type="PROSITE" id="PS50931">
    <property type="entry name" value="HTH_LYSR"/>
    <property type="match status" value="1"/>
</dbReference>
<comment type="caution">
    <text evidence="6">The sequence shown here is derived from an EMBL/GenBank/DDBJ whole genome shotgun (WGS) entry which is preliminary data.</text>
</comment>
<dbReference type="InterPro" id="IPR036388">
    <property type="entry name" value="WH-like_DNA-bd_sf"/>
</dbReference>
<keyword evidence="3 6" id="KW-0238">DNA-binding</keyword>
<sequence length="299" mass="33649">MIDLNDYFYFVYVVEHRGFAPAARALDIPKSRLSRHIQQLEERLGARLLQRTSRRFAITDVGQTFFRHARAMVDEMEAAEATVNRQTTTLAGPVRVSCSVAMAQWVLQDMFLDFLKLHPKVSLIEQVTNQHVDLLESGIDLAIRAHTGPLPDSNLIQRQLMPAPWHLYAGYRYLQEFGSPESPQSLHEHSGLKLGWKPASGQWQLRNTQGVKASIPFQPRLCSDDIETLKRAAIDGHGIVALPAYLCRPEVERGELIRLLPDWTAGDAEVSLLLPSRRGLMPAVSALADYLVEACAIYR</sequence>
<keyword evidence="7" id="KW-1185">Reference proteome</keyword>
<dbReference type="SUPFAM" id="SSF53850">
    <property type="entry name" value="Periplasmic binding protein-like II"/>
    <property type="match status" value="1"/>
</dbReference>
<keyword evidence="4" id="KW-0804">Transcription</keyword>
<dbReference type="InterPro" id="IPR000847">
    <property type="entry name" value="LysR_HTH_N"/>
</dbReference>
<dbReference type="GO" id="GO:0006351">
    <property type="term" value="P:DNA-templated transcription"/>
    <property type="evidence" value="ECO:0007669"/>
    <property type="project" value="TreeGrafter"/>
</dbReference>
<keyword evidence="2" id="KW-0805">Transcription regulation</keyword>
<dbReference type="RefSeq" id="WP_183411038.1">
    <property type="nucleotide sequence ID" value="NZ_JACHWY010000003.1"/>
</dbReference>
<dbReference type="PANTHER" id="PTHR30537:SF31">
    <property type="entry name" value="TRANSCRIPTIONAL REGULATOR, LYSR FAMILY"/>
    <property type="match status" value="1"/>
</dbReference>
<dbReference type="GO" id="GO:0003700">
    <property type="term" value="F:DNA-binding transcription factor activity"/>
    <property type="evidence" value="ECO:0007669"/>
    <property type="project" value="InterPro"/>
</dbReference>